<dbReference type="Gene3D" id="2.40.30.30">
    <property type="entry name" value="Riboflavin kinase-like"/>
    <property type="match status" value="1"/>
</dbReference>
<evidence type="ECO:0000256" key="5">
    <source>
        <dbReference type="ARBA" id="ARBA00022643"/>
    </source>
</evidence>
<keyword evidence="8 15" id="KW-0547">Nucleotide-binding</keyword>
<evidence type="ECO:0000256" key="7">
    <source>
        <dbReference type="ARBA" id="ARBA00022695"/>
    </source>
</evidence>
<dbReference type="InterPro" id="IPR023468">
    <property type="entry name" value="Riboflavin_kinase"/>
</dbReference>
<dbReference type="InParanoid" id="A0A0U5ES20"/>
<gene>
    <name evidence="17" type="primary">ribF</name>
    <name evidence="17" type="ORF">PNK_1366</name>
</gene>
<evidence type="ECO:0000256" key="6">
    <source>
        <dbReference type="ARBA" id="ARBA00022679"/>
    </source>
</evidence>
<protein>
    <recommendedName>
        <fullName evidence="15">Riboflavin biosynthesis protein</fullName>
    </recommendedName>
    <domain>
        <recommendedName>
            <fullName evidence="15">Riboflavin kinase</fullName>
            <ecNumber evidence="15">2.7.1.26</ecNumber>
        </recommendedName>
        <alternativeName>
            <fullName evidence="15">Flavokinase</fullName>
        </alternativeName>
    </domain>
    <domain>
        <recommendedName>
            <fullName evidence="15">FMN adenylyltransferase</fullName>
            <ecNumber evidence="15">2.7.7.2</ecNumber>
        </recommendedName>
        <alternativeName>
            <fullName evidence="15">FAD pyrophosphorylase</fullName>
        </alternativeName>
        <alternativeName>
            <fullName evidence="15">FAD synthase</fullName>
        </alternativeName>
    </domain>
</protein>
<keyword evidence="5 15" id="KW-0288">FMN</keyword>
<dbReference type="InterPro" id="IPR023465">
    <property type="entry name" value="Riboflavin_kinase_dom_sf"/>
</dbReference>
<proteinExistence type="inferred from homology"/>
<evidence type="ECO:0000256" key="12">
    <source>
        <dbReference type="ARBA" id="ARBA00023268"/>
    </source>
</evidence>
<evidence type="ECO:0000256" key="2">
    <source>
        <dbReference type="ARBA" id="ARBA00004726"/>
    </source>
</evidence>
<organism evidence="17 18">
    <name type="scientific">Candidatus Protochlamydia naegleriophila</name>
    <dbReference type="NCBI Taxonomy" id="389348"/>
    <lineage>
        <taxon>Bacteria</taxon>
        <taxon>Pseudomonadati</taxon>
        <taxon>Chlamydiota</taxon>
        <taxon>Chlamydiia</taxon>
        <taxon>Parachlamydiales</taxon>
        <taxon>Parachlamydiaceae</taxon>
        <taxon>Candidatus Protochlamydia</taxon>
    </lineage>
</organism>
<evidence type="ECO:0000256" key="8">
    <source>
        <dbReference type="ARBA" id="ARBA00022741"/>
    </source>
</evidence>
<dbReference type="PIRSF" id="PIRSF004491">
    <property type="entry name" value="FAD_Synth"/>
    <property type="match status" value="1"/>
</dbReference>
<evidence type="ECO:0000313" key="17">
    <source>
        <dbReference type="EMBL" id="CUI16979.1"/>
    </source>
</evidence>
<keyword evidence="4 15" id="KW-0285">Flavoprotein</keyword>
<dbReference type="EC" id="2.7.7.2" evidence="15"/>
<accession>A0A0U5ES20</accession>
<keyword evidence="6 15" id="KW-0808">Transferase</keyword>
<dbReference type="UniPathway" id="UPA00276">
    <property type="reaction ID" value="UER00406"/>
</dbReference>
<name>A0A0U5ES20_9BACT</name>
<dbReference type="NCBIfam" id="TIGR00083">
    <property type="entry name" value="ribF"/>
    <property type="match status" value="1"/>
</dbReference>
<evidence type="ECO:0000259" key="16">
    <source>
        <dbReference type="SMART" id="SM00904"/>
    </source>
</evidence>
<feature type="domain" description="Riboflavin kinase" evidence="16">
    <location>
        <begin position="182"/>
        <end position="306"/>
    </location>
</feature>
<dbReference type="InterPro" id="IPR015865">
    <property type="entry name" value="Riboflavin_kinase_bac/euk"/>
</dbReference>
<dbReference type="RefSeq" id="WP_059061141.1">
    <property type="nucleotide sequence ID" value="NZ_LN879502.1"/>
</dbReference>
<dbReference type="EMBL" id="LN879502">
    <property type="protein sequence ID" value="CUI16979.1"/>
    <property type="molecule type" value="Genomic_DNA"/>
</dbReference>
<dbReference type="InterPro" id="IPR002606">
    <property type="entry name" value="Riboflavin_kinase_bac"/>
</dbReference>
<dbReference type="GO" id="GO:0005524">
    <property type="term" value="F:ATP binding"/>
    <property type="evidence" value="ECO:0007669"/>
    <property type="project" value="UniProtKB-UniRule"/>
</dbReference>
<dbReference type="NCBIfam" id="NF004162">
    <property type="entry name" value="PRK05627.1-5"/>
    <property type="match status" value="1"/>
</dbReference>
<dbReference type="Pfam" id="PF01687">
    <property type="entry name" value="Flavokinase"/>
    <property type="match status" value="1"/>
</dbReference>
<dbReference type="FunFam" id="3.40.50.620:FF:000021">
    <property type="entry name" value="Riboflavin biosynthesis protein"/>
    <property type="match status" value="1"/>
</dbReference>
<dbReference type="PATRIC" id="fig|389348.3.peg.1529"/>
<evidence type="ECO:0000256" key="9">
    <source>
        <dbReference type="ARBA" id="ARBA00022777"/>
    </source>
</evidence>
<dbReference type="GO" id="GO:0009231">
    <property type="term" value="P:riboflavin biosynthetic process"/>
    <property type="evidence" value="ECO:0007669"/>
    <property type="project" value="InterPro"/>
</dbReference>
<dbReference type="FunCoup" id="A0A0U5ES20">
    <property type="interactions" value="315"/>
</dbReference>
<dbReference type="Pfam" id="PF06574">
    <property type="entry name" value="FAD_syn"/>
    <property type="match status" value="1"/>
</dbReference>
<evidence type="ECO:0000256" key="1">
    <source>
        <dbReference type="ARBA" id="ARBA00002121"/>
    </source>
</evidence>
<keyword evidence="11 15" id="KW-0067">ATP-binding</keyword>
<reference evidence="18" key="1">
    <citation type="submission" date="2015-09" db="EMBL/GenBank/DDBJ databases">
        <authorList>
            <person name="Bertelli C."/>
        </authorList>
    </citation>
    <scope>NUCLEOTIDE SEQUENCE [LARGE SCALE GENOMIC DNA]</scope>
    <source>
        <strain evidence="18">KNic</strain>
    </source>
</reference>
<dbReference type="CDD" id="cd02064">
    <property type="entry name" value="FAD_synthetase_N"/>
    <property type="match status" value="1"/>
</dbReference>
<evidence type="ECO:0000256" key="14">
    <source>
        <dbReference type="ARBA" id="ARBA00049494"/>
    </source>
</evidence>
<comment type="pathway">
    <text evidence="3 15">Cofactor biosynthesis; FMN biosynthesis; FMN from riboflavin (ATP route): step 1/1.</text>
</comment>
<keyword evidence="10 15" id="KW-0274">FAD</keyword>
<dbReference type="Proteomes" id="UP000069902">
    <property type="component" value="Chromosome cPNK"/>
</dbReference>
<dbReference type="InterPro" id="IPR014729">
    <property type="entry name" value="Rossmann-like_a/b/a_fold"/>
</dbReference>
<sequence>MHLYHQLEEFKDQKTPVVLTIGNFDGVHLGHLAVLQRSQAVAKRVEAHTVVITFSNHPSEVLRPEDPTLLLCTLPHKIALLEANQVDHLMLLPFTRYLALHSAASFVERVRQFIPFSHLILGHDATLGRDRQGNRDVMQSLAEAWGFEVYYLEEYRYEGLPVSSTRIRQLVQKGEFDQAEVLLGRPYSIYSGISTGLGKGRQIGYPTANIPVKGLCLPPQGVYVVEVNKDGKIYQGIANLGVAPTVRQDGVPLLEVHILAENVELSEHPIEVIFLKFIRPERKFDGLEALREQIKQDVDFAKNYQKQRDPLNF</sequence>
<dbReference type="UniPathway" id="UPA00277">
    <property type="reaction ID" value="UER00407"/>
</dbReference>
<dbReference type="PANTHER" id="PTHR22749:SF6">
    <property type="entry name" value="RIBOFLAVIN KINASE"/>
    <property type="match status" value="1"/>
</dbReference>
<dbReference type="PANTHER" id="PTHR22749">
    <property type="entry name" value="RIBOFLAVIN KINASE/FMN ADENYLYLTRANSFERASE"/>
    <property type="match status" value="1"/>
</dbReference>
<dbReference type="InterPro" id="IPR015864">
    <property type="entry name" value="FAD_synthase"/>
</dbReference>
<dbReference type="GO" id="GO:0008531">
    <property type="term" value="F:riboflavin kinase activity"/>
    <property type="evidence" value="ECO:0007669"/>
    <property type="project" value="UniProtKB-UniRule"/>
</dbReference>
<comment type="function">
    <text evidence="1">Catalyzes the phosphorylation of riboflavin to FMN followed by the adenylation of FMN to FAD.</text>
</comment>
<dbReference type="GO" id="GO:0006747">
    <property type="term" value="P:FAD biosynthetic process"/>
    <property type="evidence" value="ECO:0007669"/>
    <property type="project" value="UniProtKB-UniRule"/>
</dbReference>
<dbReference type="KEGG" id="pnl:PNK_1366"/>
<dbReference type="EC" id="2.7.1.26" evidence="15"/>
<evidence type="ECO:0000256" key="3">
    <source>
        <dbReference type="ARBA" id="ARBA00005201"/>
    </source>
</evidence>
<dbReference type="SUPFAM" id="SSF52374">
    <property type="entry name" value="Nucleotidylyl transferase"/>
    <property type="match status" value="1"/>
</dbReference>
<evidence type="ECO:0000313" key="18">
    <source>
        <dbReference type="Proteomes" id="UP000069902"/>
    </source>
</evidence>
<dbReference type="AlphaFoldDB" id="A0A0U5ES20"/>
<keyword evidence="7 15" id="KW-0548">Nucleotidyltransferase</keyword>
<keyword evidence="12" id="KW-0511">Multifunctional enzyme</keyword>
<dbReference type="GO" id="GO:0009398">
    <property type="term" value="P:FMN biosynthetic process"/>
    <property type="evidence" value="ECO:0007669"/>
    <property type="project" value="UniProtKB-UniRule"/>
</dbReference>
<dbReference type="GO" id="GO:0003919">
    <property type="term" value="F:FMN adenylyltransferase activity"/>
    <property type="evidence" value="ECO:0007669"/>
    <property type="project" value="UniProtKB-UniRule"/>
</dbReference>
<evidence type="ECO:0000256" key="4">
    <source>
        <dbReference type="ARBA" id="ARBA00022630"/>
    </source>
</evidence>
<comment type="similarity">
    <text evidence="15">Belongs to the ribF family.</text>
</comment>
<dbReference type="SMART" id="SM00904">
    <property type="entry name" value="Flavokinase"/>
    <property type="match status" value="1"/>
</dbReference>
<keyword evidence="9 15" id="KW-0418">Kinase</keyword>
<dbReference type="SUPFAM" id="SSF82114">
    <property type="entry name" value="Riboflavin kinase-like"/>
    <property type="match status" value="1"/>
</dbReference>
<evidence type="ECO:0000256" key="13">
    <source>
        <dbReference type="ARBA" id="ARBA00047880"/>
    </source>
</evidence>
<dbReference type="STRING" id="389348.PNK_1366"/>
<comment type="catalytic activity">
    <reaction evidence="13 15">
        <text>riboflavin + ATP = FMN + ADP + H(+)</text>
        <dbReference type="Rhea" id="RHEA:14357"/>
        <dbReference type="ChEBI" id="CHEBI:15378"/>
        <dbReference type="ChEBI" id="CHEBI:30616"/>
        <dbReference type="ChEBI" id="CHEBI:57986"/>
        <dbReference type="ChEBI" id="CHEBI:58210"/>
        <dbReference type="ChEBI" id="CHEBI:456216"/>
        <dbReference type="EC" id="2.7.1.26"/>
    </reaction>
</comment>
<evidence type="ECO:0000256" key="10">
    <source>
        <dbReference type="ARBA" id="ARBA00022827"/>
    </source>
</evidence>
<dbReference type="Gene3D" id="3.40.50.620">
    <property type="entry name" value="HUPs"/>
    <property type="match status" value="1"/>
</dbReference>
<keyword evidence="18" id="KW-1185">Reference proteome</keyword>
<evidence type="ECO:0000256" key="11">
    <source>
        <dbReference type="ARBA" id="ARBA00022840"/>
    </source>
</evidence>
<comment type="pathway">
    <text evidence="2 15">Cofactor biosynthesis; FAD biosynthesis; FAD from FMN: step 1/1.</text>
</comment>
<comment type="catalytic activity">
    <reaction evidence="14 15">
        <text>FMN + ATP + H(+) = FAD + diphosphate</text>
        <dbReference type="Rhea" id="RHEA:17237"/>
        <dbReference type="ChEBI" id="CHEBI:15378"/>
        <dbReference type="ChEBI" id="CHEBI:30616"/>
        <dbReference type="ChEBI" id="CHEBI:33019"/>
        <dbReference type="ChEBI" id="CHEBI:57692"/>
        <dbReference type="ChEBI" id="CHEBI:58210"/>
        <dbReference type="EC" id="2.7.7.2"/>
    </reaction>
</comment>
<evidence type="ECO:0000256" key="15">
    <source>
        <dbReference type="PIRNR" id="PIRNR004491"/>
    </source>
</evidence>